<dbReference type="PANTHER" id="PTHR48081:SF31">
    <property type="entry name" value="STERYL ACETYL HYDROLASE MUG81-RELATED"/>
    <property type="match status" value="1"/>
</dbReference>
<proteinExistence type="predicted"/>
<dbReference type="VEuPathDB" id="FungiDB:BO71DRAFT_358600"/>
<keyword evidence="4" id="KW-1185">Reference proteome</keyword>
<reference evidence="3 4" key="1">
    <citation type="submission" date="2018-02" db="EMBL/GenBank/DDBJ databases">
        <title>The genomes of Aspergillus section Nigri reveals drivers in fungal speciation.</title>
        <authorList>
            <consortium name="DOE Joint Genome Institute"/>
            <person name="Vesth T.C."/>
            <person name="Nybo J."/>
            <person name="Theobald S."/>
            <person name="Brandl J."/>
            <person name="Frisvad J.C."/>
            <person name="Nielsen K.F."/>
            <person name="Lyhne E.K."/>
            <person name="Kogle M.E."/>
            <person name="Kuo A."/>
            <person name="Riley R."/>
            <person name="Clum A."/>
            <person name="Nolan M."/>
            <person name="Lipzen A."/>
            <person name="Salamov A."/>
            <person name="Henrissat B."/>
            <person name="Wiebenga A."/>
            <person name="De vries R.P."/>
            <person name="Grigoriev I.V."/>
            <person name="Mortensen U.H."/>
            <person name="Andersen M.R."/>
            <person name="Baker S.E."/>
        </authorList>
    </citation>
    <scope>NUCLEOTIDE SEQUENCE [LARGE SCALE GENOMIC DNA]</scope>
    <source>
        <strain evidence="3 4">CBS 707.79</strain>
    </source>
</reference>
<dbReference type="AlphaFoldDB" id="A0A319D3S7"/>
<dbReference type="GO" id="GO:0016787">
    <property type="term" value="F:hydrolase activity"/>
    <property type="evidence" value="ECO:0007669"/>
    <property type="project" value="UniProtKB-KW"/>
</dbReference>
<organism evidence="3 4">
    <name type="scientific">Aspergillus ellipticus CBS 707.79</name>
    <dbReference type="NCBI Taxonomy" id="1448320"/>
    <lineage>
        <taxon>Eukaryota</taxon>
        <taxon>Fungi</taxon>
        <taxon>Dikarya</taxon>
        <taxon>Ascomycota</taxon>
        <taxon>Pezizomycotina</taxon>
        <taxon>Eurotiomycetes</taxon>
        <taxon>Eurotiomycetidae</taxon>
        <taxon>Eurotiales</taxon>
        <taxon>Aspergillaceae</taxon>
        <taxon>Aspergillus</taxon>
        <taxon>Aspergillus subgen. Circumdati</taxon>
    </lineage>
</organism>
<dbReference type="Proteomes" id="UP000247810">
    <property type="component" value="Unassembled WGS sequence"/>
</dbReference>
<dbReference type="InterPro" id="IPR013094">
    <property type="entry name" value="AB_hydrolase_3"/>
</dbReference>
<dbReference type="OrthoDB" id="2152029at2759"/>
<feature type="domain" description="Alpha/beta hydrolase fold-3" evidence="2">
    <location>
        <begin position="107"/>
        <end position="306"/>
    </location>
</feature>
<name>A0A319D3S7_9EURO</name>
<evidence type="ECO:0000313" key="3">
    <source>
        <dbReference type="EMBL" id="PYH91809.1"/>
    </source>
</evidence>
<evidence type="ECO:0000259" key="2">
    <source>
        <dbReference type="Pfam" id="PF07859"/>
    </source>
</evidence>
<dbReference type="Pfam" id="PF07859">
    <property type="entry name" value="Abhydrolase_3"/>
    <property type="match status" value="1"/>
</dbReference>
<dbReference type="SUPFAM" id="SSF53474">
    <property type="entry name" value="alpha/beta-Hydrolases"/>
    <property type="match status" value="1"/>
</dbReference>
<dbReference type="PANTHER" id="PTHR48081">
    <property type="entry name" value="AB HYDROLASE SUPERFAMILY PROTEIN C4A8.06C"/>
    <property type="match status" value="1"/>
</dbReference>
<gene>
    <name evidence="3" type="ORF">BO71DRAFT_358600</name>
</gene>
<evidence type="ECO:0000313" key="4">
    <source>
        <dbReference type="Proteomes" id="UP000247810"/>
    </source>
</evidence>
<evidence type="ECO:0000256" key="1">
    <source>
        <dbReference type="ARBA" id="ARBA00022801"/>
    </source>
</evidence>
<sequence>MNLQLAAGFGWVLAKAGAVGIWSALTAPFQGPHGGATIVRHAAMAVSRFMIETFTLDQILYAVPPDSPRKNFEAYSKSKGIALNTVELPDGTTAFWMGNPDAERTIICYPGGAYCIPALTCHIKYVDAIMTNLQEAGIDAGVLFLKYDLATQAPYPRQLAQAVAILRYAVETLGKQPSKIGILGDSAGAHLILSVLSHLSHPHPDIPAMSLDESLAGALLLSPWMIDSRTDYESYRQNKKLDIIGLKPLLFWAGLFFGDAAPDSYNQPAVAPEGWWWDLPVKRIFVGVGGDEILLDSTLAVVRKIEVRIALALEWSSDSG</sequence>
<accession>A0A319D3S7</accession>
<dbReference type="EMBL" id="KZ825933">
    <property type="protein sequence ID" value="PYH91809.1"/>
    <property type="molecule type" value="Genomic_DNA"/>
</dbReference>
<protein>
    <submittedName>
        <fullName evidence="3">Alpha/beta-hydrolase</fullName>
    </submittedName>
</protein>
<dbReference type="InterPro" id="IPR029058">
    <property type="entry name" value="AB_hydrolase_fold"/>
</dbReference>
<dbReference type="Gene3D" id="3.40.50.1820">
    <property type="entry name" value="alpha/beta hydrolase"/>
    <property type="match status" value="1"/>
</dbReference>
<dbReference type="InterPro" id="IPR050300">
    <property type="entry name" value="GDXG_lipolytic_enzyme"/>
</dbReference>
<dbReference type="STRING" id="1448320.A0A319D3S7"/>
<keyword evidence="1 3" id="KW-0378">Hydrolase</keyword>